<evidence type="ECO:0000259" key="1">
    <source>
        <dbReference type="Pfam" id="PF13546"/>
    </source>
</evidence>
<evidence type="ECO:0000313" key="2">
    <source>
        <dbReference type="EMBL" id="AYG82534.1"/>
    </source>
</evidence>
<gene>
    <name evidence="2" type="ORF">DWB77_04713</name>
</gene>
<reference evidence="2 3" key="1">
    <citation type="submission" date="2018-10" db="EMBL/GenBank/DDBJ databases">
        <title>Relationship between Morphology and Antimicrobial Activity in Streptomyces.</title>
        <authorList>
            <person name="Kang H.J."/>
            <person name="Kim S.B."/>
        </authorList>
    </citation>
    <scope>NUCLEOTIDE SEQUENCE [LARGE SCALE GENOMIC DNA]</scope>
    <source>
        <strain evidence="2 3">BH38</strain>
    </source>
</reference>
<dbReference type="KEGG" id="shun:DWB77_04713"/>
<dbReference type="Proteomes" id="UP000271554">
    <property type="component" value="Chromosome"/>
</dbReference>
<dbReference type="PANTHER" id="PTHR33627">
    <property type="entry name" value="TRANSPOSASE"/>
    <property type="match status" value="1"/>
</dbReference>
<dbReference type="SUPFAM" id="SSF53098">
    <property type="entry name" value="Ribonuclease H-like"/>
    <property type="match status" value="1"/>
</dbReference>
<organism evidence="2 3">
    <name type="scientific">Streptomyces hundungensis</name>
    <dbReference type="NCBI Taxonomy" id="1077946"/>
    <lineage>
        <taxon>Bacteria</taxon>
        <taxon>Bacillati</taxon>
        <taxon>Actinomycetota</taxon>
        <taxon>Actinomycetes</taxon>
        <taxon>Kitasatosporales</taxon>
        <taxon>Streptomycetaceae</taxon>
        <taxon>Streptomyces</taxon>
    </lineage>
</organism>
<evidence type="ECO:0000313" key="3">
    <source>
        <dbReference type="Proteomes" id="UP000271554"/>
    </source>
</evidence>
<dbReference type="PANTHER" id="PTHR33627:SF1">
    <property type="entry name" value="TRANSPOSASE"/>
    <property type="match status" value="1"/>
</dbReference>
<sequence length="393" mass="42199">MSVQVVTRLPKAPAPDPLGAFARDLFAELPRSDQRRSAHLYLRGVLNAPGKKSIREIAAAAGAPGAAPVLQQFVNSSPWEWQPVRRALLEWAQSRTSARAWTIGWAVAPKRGVHTAGVHRRFQPELGKIVNCQAGIGLFLAGEHARLPVDWRMLLPGRWSRDAELMARARIPAQHREQSVSAHILNLVDSLAEESVSLGAPLVADLGHDRQASALARALADRRHDFVVGVPQATAMLPLEQDAAPEPVTALGGEPLDARRLLARHGRTVTALGQTAAGAGRMVRVSTCVVRLPGPARGRSLCRVFAPWPASGAGPGRVWVTNLVHERIERLLALAATADATVTTLGTLADGFGLADFEGRSYPGWHHHMTLTSAAYAYELMGRAPMRALAGVA</sequence>
<dbReference type="RefSeq" id="WP_162952595.1">
    <property type="nucleotide sequence ID" value="NZ_CP032698.1"/>
</dbReference>
<dbReference type="InterPro" id="IPR038721">
    <property type="entry name" value="IS701-like_DDE_dom"/>
</dbReference>
<dbReference type="Pfam" id="PF13546">
    <property type="entry name" value="DDE_5"/>
    <property type="match status" value="1"/>
</dbReference>
<name>A0A387HGH7_9ACTN</name>
<proteinExistence type="predicted"/>
<dbReference type="EMBL" id="CP032698">
    <property type="protein sequence ID" value="AYG82534.1"/>
    <property type="molecule type" value="Genomic_DNA"/>
</dbReference>
<dbReference type="AlphaFoldDB" id="A0A387HGH7"/>
<accession>A0A387HGH7</accession>
<feature type="domain" description="Transposase IS701-like DDE" evidence="1">
    <location>
        <begin position="24"/>
        <end position="275"/>
    </location>
</feature>
<protein>
    <recommendedName>
        <fullName evidence="1">Transposase IS701-like DDE domain-containing protein</fullName>
    </recommendedName>
</protein>
<keyword evidence="3" id="KW-1185">Reference proteome</keyword>
<dbReference type="InterPro" id="IPR039365">
    <property type="entry name" value="IS701-like"/>
</dbReference>
<dbReference type="InterPro" id="IPR012337">
    <property type="entry name" value="RNaseH-like_sf"/>
</dbReference>